<evidence type="ECO:0008006" key="4">
    <source>
        <dbReference type="Google" id="ProtNLM"/>
    </source>
</evidence>
<evidence type="ECO:0000313" key="3">
    <source>
        <dbReference type="Proteomes" id="UP000834106"/>
    </source>
</evidence>
<sequence length="247" mass="26991">MAETNPESQPEVMEESEEQRMKRLEFVQVAAFHAVIFAAKVYNYAKDKSGPLKPGIQTVEGTVKTVVGPVYDKYHGVPVELLKFADRKVDESMNKVQSHVPAVLKQVSTQAFSTAKKAPVAARSVVTEVKTAGVVETASGLAKTLYTKYEPAAKDLYSKYEPVAEHLAVSTWCSLNRLPLFPQVAQVVVPTASYYTEKYNQTVQLSAEKGYKVASYLPLVPTEKIGKVFSVDKTEPVVSTGGAVEAN</sequence>
<dbReference type="Pfam" id="PF05755">
    <property type="entry name" value="REF"/>
    <property type="match status" value="1"/>
</dbReference>
<proteinExistence type="inferred from homology"/>
<reference evidence="2" key="1">
    <citation type="submission" date="2023-05" db="EMBL/GenBank/DDBJ databases">
        <authorList>
            <person name="Huff M."/>
        </authorList>
    </citation>
    <scope>NUCLEOTIDE SEQUENCE</scope>
</reference>
<name>A0AAD1ZBR2_9LAMI</name>
<dbReference type="EMBL" id="OU503042">
    <property type="protein sequence ID" value="CAI9764775.1"/>
    <property type="molecule type" value="Genomic_DNA"/>
</dbReference>
<dbReference type="InterPro" id="IPR008802">
    <property type="entry name" value="REF"/>
</dbReference>
<keyword evidence="3" id="KW-1185">Reference proteome</keyword>
<dbReference type="Proteomes" id="UP000834106">
    <property type="component" value="Chromosome 7"/>
</dbReference>
<evidence type="ECO:0000256" key="1">
    <source>
        <dbReference type="ARBA" id="ARBA00009737"/>
    </source>
</evidence>
<organism evidence="2 3">
    <name type="scientific">Fraxinus pennsylvanica</name>
    <dbReference type="NCBI Taxonomy" id="56036"/>
    <lineage>
        <taxon>Eukaryota</taxon>
        <taxon>Viridiplantae</taxon>
        <taxon>Streptophyta</taxon>
        <taxon>Embryophyta</taxon>
        <taxon>Tracheophyta</taxon>
        <taxon>Spermatophyta</taxon>
        <taxon>Magnoliopsida</taxon>
        <taxon>eudicotyledons</taxon>
        <taxon>Gunneridae</taxon>
        <taxon>Pentapetalae</taxon>
        <taxon>asterids</taxon>
        <taxon>lamiids</taxon>
        <taxon>Lamiales</taxon>
        <taxon>Oleaceae</taxon>
        <taxon>Oleeae</taxon>
        <taxon>Fraxinus</taxon>
    </lineage>
</organism>
<accession>A0AAD1ZBR2</accession>
<dbReference type="PANTHER" id="PTHR33732">
    <property type="entry name" value="REF/SRPP-LIKE PROTEIN OS05G0151300/LOC_OS05G05940"/>
    <property type="match status" value="1"/>
</dbReference>
<gene>
    <name evidence="2" type="ORF">FPE_LOCUS12205</name>
</gene>
<comment type="similarity">
    <text evidence="1">Belongs to the REF/SRPP family.</text>
</comment>
<protein>
    <recommendedName>
        <fullName evidence="4">Small rubber particle protein</fullName>
    </recommendedName>
</protein>
<dbReference type="AlphaFoldDB" id="A0AAD1ZBR2"/>
<dbReference type="PANTHER" id="PTHR33732:SF9">
    <property type="entry name" value="REF_SRPP-LIKE PROTEIN OS05G0151300_LOC_OS05G05940"/>
    <property type="match status" value="1"/>
</dbReference>
<evidence type="ECO:0000313" key="2">
    <source>
        <dbReference type="EMBL" id="CAI9764775.1"/>
    </source>
</evidence>